<accession>A0ABY7U5S9</accession>
<sequence length="224" mass="22945">MKMRNTMAVLAALTALAVPMTASAQFGGLMKAVPGVGGGAPAGASGNADAFLANAMLSTKNVMIASTLLSAALQNRTDMAALKQKISGISNAQSFKEVGANKAELASDLNAMTEQKDLVGALSQTYQNANAEQKKLIGDALINLGVGIARNVVLAQQAPGMVSGLSANPMMLRRAGELKMAAELIGMQSKSFVTIAPALPKLMTALKIKAPAASATSEFQPMKP</sequence>
<feature type="chain" id="PRO_5047391333" description="DUF4142 domain-containing protein" evidence="1">
    <location>
        <begin position="25"/>
        <end position="224"/>
    </location>
</feature>
<gene>
    <name evidence="2" type="ORF">PQ457_22135</name>
</gene>
<dbReference type="RefSeq" id="WP_273620514.1">
    <property type="nucleotide sequence ID" value="NZ_CP117420.1"/>
</dbReference>
<feature type="signal peptide" evidence="1">
    <location>
        <begin position="1"/>
        <end position="24"/>
    </location>
</feature>
<dbReference type="Proteomes" id="UP001218231">
    <property type="component" value="Plasmid unnamed3"/>
</dbReference>
<evidence type="ECO:0000313" key="2">
    <source>
        <dbReference type="EMBL" id="WCT80247.1"/>
    </source>
</evidence>
<keyword evidence="1" id="KW-0732">Signal</keyword>
<dbReference type="EMBL" id="CP117420">
    <property type="protein sequence ID" value="WCT80247.1"/>
    <property type="molecule type" value="Genomic_DNA"/>
</dbReference>
<name>A0ABY7U5S9_9SPHN</name>
<proteinExistence type="predicted"/>
<evidence type="ECO:0008006" key="4">
    <source>
        <dbReference type="Google" id="ProtNLM"/>
    </source>
</evidence>
<evidence type="ECO:0000256" key="1">
    <source>
        <dbReference type="SAM" id="SignalP"/>
    </source>
</evidence>
<organism evidence="2 3">
    <name type="scientific">Novosphingobium humi</name>
    <dbReference type="NCBI Taxonomy" id="2282397"/>
    <lineage>
        <taxon>Bacteria</taxon>
        <taxon>Pseudomonadati</taxon>
        <taxon>Pseudomonadota</taxon>
        <taxon>Alphaproteobacteria</taxon>
        <taxon>Sphingomonadales</taxon>
        <taxon>Sphingomonadaceae</taxon>
        <taxon>Novosphingobium</taxon>
    </lineage>
</organism>
<keyword evidence="3" id="KW-1185">Reference proteome</keyword>
<keyword evidence="2" id="KW-0614">Plasmid</keyword>
<protein>
    <recommendedName>
        <fullName evidence="4">DUF4142 domain-containing protein</fullName>
    </recommendedName>
</protein>
<evidence type="ECO:0000313" key="3">
    <source>
        <dbReference type="Proteomes" id="UP001218231"/>
    </source>
</evidence>
<geneLocation type="plasmid" evidence="2 3">
    <name>unnamed3</name>
</geneLocation>
<reference evidence="2 3" key="1">
    <citation type="submission" date="2023-02" db="EMBL/GenBank/DDBJ databases">
        <title>Genome sequence of Novosphingobium humi KACC 19094.</title>
        <authorList>
            <person name="Kim S."/>
            <person name="Heo J."/>
            <person name="Kwon S.-W."/>
        </authorList>
    </citation>
    <scope>NUCLEOTIDE SEQUENCE [LARGE SCALE GENOMIC DNA]</scope>
    <source>
        <strain evidence="2 3">KACC 19094</strain>
        <plasmid evidence="2 3">unnamed3</plasmid>
    </source>
</reference>